<evidence type="ECO:0000313" key="2">
    <source>
        <dbReference type="EMBL" id="GIY06607.1"/>
    </source>
</evidence>
<proteinExistence type="predicted"/>
<reference evidence="2 3" key="1">
    <citation type="submission" date="2021-06" db="EMBL/GenBank/DDBJ databases">
        <title>Caerostris darwini draft genome.</title>
        <authorList>
            <person name="Kono N."/>
            <person name="Arakawa K."/>
        </authorList>
    </citation>
    <scope>NUCLEOTIDE SEQUENCE [LARGE SCALE GENOMIC DNA]</scope>
</reference>
<organism evidence="2 3">
    <name type="scientific">Caerostris darwini</name>
    <dbReference type="NCBI Taxonomy" id="1538125"/>
    <lineage>
        <taxon>Eukaryota</taxon>
        <taxon>Metazoa</taxon>
        <taxon>Ecdysozoa</taxon>
        <taxon>Arthropoda</taxon>
        <taxon>Chelicerata</taxon>
        <taxon>Arachnida</taxon>
        <taxon>Araneae</taxon>
        <taxon>Araneomorphae</taxon>
        <taxon>Entelegynae</taxon>
        <taxon>Araneoidea</taxon>
        <taxon>Araneidae</taxon>
        <taxon>Caerostris</taxon>
    </lineage>
</organism>
<name>A0AAV4QBE3_9ARAC</name>
<evidence type="ECO:0000313" key="3">
    <source>
        <dbReference type="Proteomes" id="UP001054837"/>
    </source>
</evidence>
<sequence length="85" mass="9418">MQANAESFTSDGIPCASDRASCGKGPKQRAEREAIFHTRVPLSHTPPPFSKVARAAGGPQERLEEKKRGGGRKLPFDVFWWRIPN</sequence>
<evidence type="ECO:0000256" key="1">
    <source>
        <dbReference type="SAM" id="MobiDB-lite"/>
    </source>
</evidence>
<dbReference type="EMBL" id="BPLQ01004236">
    <property type="protein sequence ID" value="GIY06607.1"/>
    <property type="molecule type" value="Genomic_DNA"/>
</dbReference>
<dbReference type="Proteomes" id="UP001054837">
    <property type="component" value="Unassembled WGS sequence"/>
</dbReference>
<gene>
    <name evidence="2" type="ORF">CDAR_395131</name>
</gene>
<comment type="caution">
    <text evidence="2">The sequence shown here is derived from an EMBL/GenBank/DDBJ whole genome shotgun (WGS) entry which is preliminary data.</text>
</comment>
<protein>
    <submittedName>
        <fullName evidence="2">Uncharacterized protein</fullName>
    </submittedName>
</protein>
<feature type="region of interest" description="Disordered" evidence="1">
    <location>
        <begin position="41"/>
        <end position="69"/>
    </location>
</feature>
<accession>A0AAV4QBE3</accession>
<feature type="compositionally biased region" description="Polar residues" evidence="1">
    <location>
        <begin position="1"/>
        <end position="10"/>
    </location>
</feature>
<dbReference type="AlphaFoldDB" id="A0AAV4QBE3"/>
<keyword evidence="3" id="KW-1185">Reference proteome</keyword>
<feature type="region of interest" description="Disordered" evidence="1">
    <location>
        <begin position="1"/>
        <end position="28"/>
    </location>
</feature>